<sequence>MELHYQVTKEDFIAFNLQAYQNSQTVRRSILIQRFLALIFLLVPLAISLITGEFLLDMIIIFCILGVLWFLFAHKFFYRSVRRNLSKMIDERMGKKLPIDETLILTQKGIIKRMGPEEEYKTTWNGIEKIAETETHLFLYVKAMAAIIVPKSAIGSQEATIKLKQIIPEFVPKE</sequence>
<feature type="transmembrane region" description="Helical" evidence="1">
    <location>
        <begin position="58"/>
        <end position="78"/>
    </location>
</feature>
<evidence type="ECO:0000313" key="3">
    <source>
        <dbReference type="EMBL" id="EST11025.1"/>
    </source>
</evidence>
<evidence type="ECO:0000313" key="4">
    <source>
        <dbReference type="Proteomes" id="UP000018296"/>
    </source>
</evidence>
<reference evidence="3 4" key="1">
    <citation type="journal article" date="2013" name="Genome Announc.">
        <title>Genome Sequence of Sporolactobacillus laevolacticus DSM442, an Efficient Polymer-Grade D-Lactate Producer from Agricultural Waste Cottonseed as a Nitrogen Source.</title>
        <authorList>
            <person name="Wang H."/>
            <person name="Wang L."/>
            <person name="Ju J."/>
            <person name="Yu B."/>
            <person name="Ma Y."/>
        </authorList>
    </citation>
    <scope>NUCLEOTIDE SEQUENCE [LARGE SCALE GENOMIC DNA]</scope>
    <source>
        <strain evidence="3 4">DSM 442</strain>
    </source>
</reference>
<gene>
    <name evidence="3" type="ORF">P343_13770</name>
</gene>
<protein>
    <recommendedName>
        <fullName evidence="2">YcxB-like C-terminal domain-containing protein</fullName>
    </recommendedName>
</protein>
<name>V6IV99_9BACL</name>
<keyword evidence="1" id="KW-1133">Transmembrane helix</keyword>
<dbReference type="Proteomes" id="UP000018296">
    <property type="component" value="Unassembled WGS sequence"/>
</dbReference>
<keyword evidence="1" id="KW-0472">Membrane</keyword>
<dbReference type="eggNOG" id="ENOG5031Z19">
    <property type="taxonomic scope" value="Bacteria"/>
</dbReference>
<dbReference type="STRING" id="1395513.P343_13770"/>
<proteinExistence type="predicted"/>
<dbReference type="RefSeq" id="WP_023510987.1">
    <property type="nucleotide sequence ID" value="NZ_AWTC01000014.1"/>
</dbReference>
<dbReference type="InterPro" id="IPR025588">
    <property type="entry name" value="YcxB-like_C"/>
</dbReference>
<comment type="caution">
    <text evidence="3">The sequence shown here is derived from an EMBL/GenBank/DDBJ whole genome shotgun (WGS) entry which is preliminary data.</text>
</comment>
<accession>V6IV99</accession>
<organism evidence="3 4">
    <name type="scientific">Sporolactobacillus laevolacticus DSM 442</name>
    <dbReference type="NCBI Taxonomy" id="1395513"/>
    <lineage>
        <taxon>Bacteria</taxon>
        <taxon>Bacillati</taxon>
        <taxon>Bacillota</taxon>
        <taxon>Bacilli</taxon>
        <taxon>Bacillales</taxon>
        <taxon>Sporolactobacillaceae</taxon>
        <taxon>Sporolactobacillus</taxon>
    </lineage>
</organism>
<dbReference type="Pfam" id="PF14317">
    <property type="entry name" value="YcxB"/>
    <property type="match status" value="1"/>
</dbReference>
<feature type="domain" description="YcxB-like C-terminal" evidence="2">
    <location>
        <begin position="107"/>
        <end position="166"/>
    </location>
</feature>
<dbReference type="OrthoDB" id="339559at2"/>
<dbReference type="AlphaFoldDB" id="V6IV99"/>
<keyword evidence="4" id="KW-1185">Reference proteome</keyword>
<evidence type="ECO:0000259" key="2">
    <source>
        <dbReference type="Pfam" id="PF14317"/>
    </source>
</evidence>
<dbReference type="PATRIC" id="fig|1395513.3.peg.2789"/>
<evidence type="ECO:0000256" key="1">
    <source>
        <dbReference type="SAM" id="Phobius"/>
    </source>
</evidence>
<keyword evidence="1" id="KW-0812">Transmembrane</keyword>
<dbReference type="EMBL" id="AWTC01000014">
    <property type="protein sequence ID" value="EST11025.1"/>
    <property type="molecule type" value="Genomic_DNA"/>
</dbReference>
<feature type="transmembrane region" description="Helical" evidence="1">
    <location>
        <begin position="35"/>
        <end position="52"/>
    </location>
</feature>